<dbReference type="FunFam" id="2.170.220.10:FF:000002">
    <property type="entry name" value="Methionine--tRNA ligase"/>
    <property type="match status" value="1"/>
</dbReference>
<dbReference type="InterPro" id="IPR004495">
    <property type="entry name" value="Met-tRNA-synth_bsu_C"/>
</dbReference>
<evidence type="ECO:0000256" key="20">
    <source>
        <dbReference type="SAM" id="MobiDB-lite"/>
    </source>
</evidence>
<evidence type="ECO:0000256" key="8">
    <source>
        <dbReference type="ARBA" id="ARBA00022598"/>
    </source>
</evidence>
<comment type="subcellular location">
    <subcellularLocation>
        <location evidence="2">Cytoplasm</location>
    </subcellularLocation>
</comment>
<comment type="similarity">
    <text evidence="19">Belongs to the class-I aminoacyl-tRNA synthetase family.</text>
</comment>
<dbReference type="EC" id="6.1.1.10" evidence="4"/>
<dbReference type="InterPro" id="IPR012340">
    <property type="entry name" value="NA-bd_OB-fold"/>
</dbReference>
<dbReference type="InterPro" id="IPR033911">
    <property type="entry name" value="MetRS_core"/>
</dbReference>
<gene>
    <name evidence="22" type="ORF">GBAR_LOCUS29603</name>
</gene>
<evidence type="ECO:0000256" key="3">
    <source>
        <dbReference type="ARBA" id="ARBA00011738"/>
    </source>
</evidence>
<dbReference type="SUPFAM" id="SSF52374">
    <property type="entry name" value="Nucleotidylyl transferase"/>
    <property type="match status" value="1"/>
</dbReference>
<evidence type="ECO:0000313" key="22">
    <source>
        <dbReference type="EMBL" id="CAI8054193.1"/>
    </source>
</evidence>
<comment type="catalytic activity">
    <reaction evidence="17">
        <text>tRNA(Met) + L-methionine + ATP = L-methionyl-tRNA(Met) + AMP + diphosphate</text>
        <dbReference type="Rhea" id="RHEA:13481"/>
        <dbReference type="Rhea" id="RHEA-COMP:9667"/>
        <dbReference type="Rhea" id="RHEA-COMP:9698"/>
        <dbReference type="ChEBI" id="CHEBI:30616"/>
        <dbReference type="ChEBI" id="CHEBI:33019"/>
        <dbReference type="ChEBI" id="CHEBI:57844"/>
        <dbReference type="ChEBI" id="CHEBI:78442"/>
        <dbReference type="ChEBI" id="CHEBI:78530"/>
        <dbReference type="ChEBI" id="CHEBI:456215"/>
        <dbReference type="EC" id="6.1.1.10"/>
    </reaction>
</comment>
<dbReference type="InterPro" id="IPR002547">
    <property type="entry name" value="tRNA-bd_dom"/>
</dbReference>
<evidence type="ECO:0000256" key="17">
    <source>
        <dbReference type="ARBA" id="ARBA00047364"/>
    </source>
</evidence>
<dbReference type="Gene3D" id="1.10.730.10">
    <property type="entry name" value="Isoleucyl-tRNA Synthetase, Domain 1"/>
    <property type="match status" value="1"/>
</dbReference>
<comment type="subunit">
    <text evidence="3">Homodimer.</text>
</comment>
<evidence type="ECO:0000256" key="16">
    <source>
        <dbReference type="ARBA" id="ARBA00030904"/>
    </source>
</evidence>
<comment type="caution">
    <text evidence="22">The sequence shown here is derived from an EMBL/GenBank/DDBJ whole genome shotgun (WGS) entry which is preliminary data.</text>
</comment>
<keyword evidence="10 19" id="KW-0067">ATP-binding</keyword>
<keyword evidence="6" id="KW-0963">Cytoplasm</keyword>
<evidence type="ECO:0000256" key="5">
    <source>
        <dbReference type="ARBA" id="ARBA00018753"/>
    </source>
</evidence>
<dbReference type="PRINTS" id="PR01041">
    <property type="entry name" value="TRNASYNTHMET"/>
</dbReference>
<dbReference type="PROSITE" id="PS50886">
    <property type="entry name" value="TRBD"/>
    <property type="match status" value="1"/>
</dbReference>
<evidence type="ECO:0000256" key="9">
    <source>
        <dbReference type="ARBA" id="ARBA00022741"/>
    </source>
</evidence>
<dbReference type="FunFam" id="2.40.50.140:FF:000042">
    <property type="entry name" value="Methionine--tRNA ligase"/>
    <property type="match status" value="1"/>
</dbReference>
<keyword evidence="9 19" id="KW-0547">Nucleotide-binding</keyword>
<keyword evidence="11 18" id="KW-0694">RNA-binding</keyword>
<comment type="function">
    <text evidence="1">Is required not only for elongation of protein synthesis but also for the initiation of all mRNA translation through initiator tRNA(fMet) aminoacylation.</text>
</comment>
<dbReference type="SUPFAM" id="SSF47323">
    <property type="entry name" value="Anticodon-binding domain of a subclass of class I aminoacyl-tRNA synthetases"/>
    <property type="match status" value="1"/>
</dbReference>
<name>A0AA35TTH8_GEOBA</name>
<reference evidence="22" key="1">
    <citation type="submission" date="2023-03" db="EMBL/GenBank/DDBJ databases">
        <authorList>
            <person name="Steffen K."/>
            <person name="Cardenas P."/>
        </authorList>
    </citation>
    <scope>NUCLEOTIDE SEQUENCE</scope>
</reference>
<dbReference type="InterPro" id="IPR023457">
    <property type="entry name" value="Met-tRNA_synth_2"/>
</dbReference>
<dbReference type="Pfam" id="PF19303">
    <property type="entry name" value="Anticodon_3"/>
    <property type="match status" value="1"/>
</dbReference>
<sequence>MSTFYVTTPIYYPNSEPHAGNAYTTIAADVLARYHRLKGNKVCFLTGVDEHAANVYNAAKKEGLSPQAYCDKIAPTFVKLWERLNISHDIFFRTTSDLHKRGAQKFLNVLYDNGDVYKGKYEGYYCLSCEEFFSEKELTDEKICPVHKLPLQWLEEENYFFRLSKYQDRLLAHIHENPDFVYPVARRNELLNFLESGLQDVSISRASLSWGIPFPFDPEHIIYIWIEALSNYITALGYETSSEHYQTFWPADVHMMGKDITRFHALLWPAMLMAANLPLPKHIVGHGWLTKNGEALSKTRGIFIDMDGDIATYGVDAFRYYLLREFSFGNDGDYRPARLHARYNADLANDLGNLLNRVLGLVNKNFEAIPTPTTPGEFDDEVKEMAQTTVDKLDEHINTFAFDTALETIWEFVRRINRYIQQTQVWTLAKPETKPRMGTILYNSLEALRLISVLISPFIPETAEKIQKQIGLADFDTVAEWGCLPAGLTVSKGEPIFPRIDTKEQKQPQPEAAAKPKQQKKKKTTDLVSFADFQKLDLRVALILAVEPIEGADRLLKLQVDLGTEKRQVVAGIAEHYKPEALVGKQVIVVANLEPATIRNVESHGMILAGSGDSVVLATLETEMPLGTQVR</sequence>
<keyword evidence="8 19" id="KW-0436">Ligase</keyword>
<dbReference type="InterPro" id="IPR015413">
    <property type="entry name" value="Methionyl/Leucyl_tRNA_Synth"/>
</dbReference>
<dbReference type="Gene3D" id="2.170.220.10">
    <property type="match status" value="1"/>
</dbReference>
<dbReference type="CDD" id="cd07957">
    <property type="entry name" value="Anticodon_Ia_Met"/>
    <property type="match status" value="1"/>
</dbReference>
<dbReference type="GO" id="GO:0000049">
    <property type="term" value="F:tRNA binding"/>
    <property type="evidence" value="ECO:0007669"/>
    <property type="project" value="UniProtKB-UniRule"/>
</dbReference>
<dbReference type="Pfam" id="PF01588">
    <property type="entry name" value="tRNA_bind"/>
    <property type="match status" value="1"/>
</dbReference>
<dbReference type="FunFam" id="1.10.730.10:FF:000026">
    <property type="entry name" value="Methionine--tRNA ligase"/>
    <property type="match status" value="1"/>
</dbReference>
<dbReference type="Proteomes" id="UP001174909">
    <property type="component" value="Unassembled WGS sequence"/>
</dbReference>
<dbReference type="GO" id="GO:0005524">
    <property type="term" value="F:ATP binding"/>
    <property type="evidence" value="ECO:0007669"/>
    <property type="project" value="UniProtKB-KW"/>
</dbReference>
<protein>
    <recommendedName>
        <fullName evidence="5">Methionine--tRNA ligase</fullName>
        <ecNumber evidence="4">6.1.1.10</ecNumber>
    </recommendedName>
    <alternativeName>
        <fullName evidence="14">Methionine--tRNA ligase, mitochondrial</fullName>
    </alternativeName>
    <alternativeName>
        <fullName evidence="16">Methionyl-tRNA synthetase</fullName>
    </alternativeName>
    <alternativeName>
        <fullName evidence="15">Mitochondrial methionyl-tRNA synthetase</fullName>
    </alternativeName>
</protein>
<evidence type="ECO:0000256" key="18">
    <source>
        <dbReference type="PROSITE-ProRule" id="PRU00209"/>
    </source>
</evidence>
<evidence type="ECO:0000256" key="4">
    <source>
        <dbReference type="ARBA" id="ARBA00012838"/>
    </source>
</evidence>
<keyword evidence="13 19" id="KW-0030">Aminoacyl-tRNA synthetase</keyword>
<dbReference type="GO" id="GO:0005737">
    <property type="term" value="C:cytoplasm"/>
    <property type="evidence" value="ECO:0007669"/>
    <property type="project" value="UniProtKB-SubCell"/>
</dbReference>
<evidence type="ECO:0000256" key="1">
    <source>
        <dbReference type="ARBA" id="ARBA00003314"/>
    </source>
</evidence>
<dbReference type="Gene3D" id="2.40.50.140">
    <property type="entry name" value="Nucleic acid-binding proteins"/>
    <property type="match status" value="1"/>
</dbReference>
<dbReference type="NCBIfam" id="TIGR00399">
    <property type="entry name" value="metG_C_term"/>
    <property type="match status" value="1"/>
</dbReference>
<evidence type="ECO:0000256" key="7">
    <source>
        <dbReference type="ARBA" id="ARBA00022555"/>
    </source>
</evidence>
<dbReference type="InterPro" id="IPR041872">
    <property type="entry name" value="Anticodon_Met"/>
</dbReference>
<dbReference type="Pfam" id="PF09334">
    <property type="entry name" value="tRNA-synt_1g"/>
    <property type="match status" value="2"/>
</dbReference>
<dbReference type="Gene3D" id="3.40.50.620">
    <property type="entry name" value="HUPs"/>
    <property type="match status" value="1"/>
</dbReference>
<organism evidence="22 23">
    <name type="scientific">Geodia barretti</name>
    <name type="common">Barrett's horny sponge</name>
    <dbReference type="NCBI Taxonomy" id="519541"/>
    <lineage>
        <taxon>Eukaryota</taxon>
        <taxon>Metazoa</taxon>
        <taxon>Porifera</taxon>
        <taxon>Demospongiae</taxon>
        <taxon>Heteroscleromorpha</taxon>
        <taxon>Tetractinellida</taxon>
        <taxon>Astrophorina</taxon>
        <taxon>Geodiidae</taxon>
        <taxon>Geodia</taxon>
    </lineage>
</organism>
<evidence type="ECO:0000256" key="12">
    <source>
        <dbReference type="ARBA" id="ARBA00022917"/>
    </source>
</evidence>
<feature type="domain" description="TRNA-binding" evidence="21">
    <location>
        <begin position="532"/>
        <end position="631"/>
    </location>
</feature>
<proteinExistence type="inferred from homology"/>
<evidence type="ECO:0000256" key="11">
    <source>
        <dbReference type="ARBA" id="ARBA00022884"/>
    </source>
</evidence>
<dbReference type="CDD" id="cd00814">
    <property type="entry name" value="MetRS_core"/>
    <property type="match status" value="1"/>
</dbReference>
<evidence type="ECO:0000256" key="10">
    <source>
        <dbReference type="ARBA" id="ARBA00022840"/>
    </source>
</evidence>
<feature type="compositionally biased region" description="Low complexity" evidence="20">
    <location>
        <begin position="507"/>
        <end position="516"/>
    </location>
</feature>
<dbReference type="PANTHER" id="PTHR43326">
    <property type="entry name" value="METHIONYL-TRNA SYNTHETASE"/>
    <property type="match status" value="1"/>
</dbReference>
<dbReference type="HAMAP" id="MF_01228">
    <property type="entry name" value="Met_tRNA_synth_type2"/>
    <property type="match status" value="1"/>
</dbReference>
<dbReference type="InterPro" id="IPR014729">
    <property type="entry name" value="Rossmann-like_a/b/a_fold"/>
</dbReference>
<evidence type="ECO:0000256" key="2">
    <source>
        <dbReference type="ARBA" id="ARBA00004496"/>
    </source>
</evidence>
<dbReference type="InterPro" id="IPR009080">
    <property type="entry name" value="tRNAsynth_Ia_anticodon-bd"/>
</dbReference>
<accession>A0AA35TTH8</accession>
<dbReference type="PANTHER" id="PTHR43326:SF1">
    <property type="entry name" value="METHIONINE--TRNA LIGASE, MITOCHONDRIAL"/>
    <property type="match status" value="1"/>
</dbReference>
<evidence type="ECO:0000259" key="21">
    <source>
        <dbReference type="PROSITE" id="PS50886"/>
    </source>
</evidence>
<evidence type="ECO:0000256" key="15">
    <source>
        <dbReference type="ARBA" id="ARBA00030331"/>
    </source>
</evidence>
<dbReference type="EMBL" id="CASHTH010004157">
    <property type="protein sequence ID" value="CAI8054193.1"/>
    <property type="molecule type" value="Genomic_DNA"/>
</dbReference>
<evidence type="ECO:0000256" key="13">
    <source>
        <dbReference type="ARBA" id="ARBA00023146"/>
    </source>
</evidence>
<keyword evidence="23" id="KW-1185">Reference proteome</keyword>
<evidence type="ECO:0000313" key="23">
    <source>
        <dbReference type="Proteomes" id="UP001174909"/>
    </source>
</evidence>
<dbReference type="NCBIfam" id="NF008900">
    <property type="entry name" value="PRK12267.1"/>
    <property type="match status" value="1"/>
</dbReference>
<dbReference type="GO" id="GO:0006431">
    <property type="term" value="P:methionyl-tRNA aminoacylation"/>
    <property type="evidence" value="ECO:0007669"/>
    <property type="project" value="InterPro"/>
</dbReference>
<dbReference type="GO" id="GO:0004825">
    <property type="term" value="F:methionine-tRNA ligase activity"/>
    <property type="evidence" value="ECO:0007669"/>
    <property type="project" value="UniProtKB-EC"/>
</dbReference>
<feature type="region of interest" description="Disordered" evidence="20">
    <location>
        <begin position="503"/>
        <end position="523"/>
    </location>
</feature>
<dbReference type="SUPFAM" id="SSF50249">
    <property type="entry name" value="Nucleic acid-binding proteins"/>
    <property type="match status" value="1"/>
</dbReference>
<evidence type="ECO:0000256" key="19">
    <source>
        <dbReference type="RuleBase" id="RU363039"/>
    </source>
</evidence>
<evidence type="ECO:0000256" key="14">
    <source>
        <dbReference type="ARBA" id="ARBA00026124"/>
    </source>
</evidence>
<keyword evidence="12 19" id="KW-0648">Protein biosynthesis</keyword>
<dbReference type="AlphaFoldDB" id="A0AA35TTH8"/>
<keyword evidence="7 18" id="KW-0820">tRNA-binding</keyword>
<dbReference type="CDD" id="cd02800">
    <property type="entry name" value="tRNA_bind_EcMetRS_like"/>
    <property type="match status" value="1"/>
</dbReference>
<evidence type="ECO:0000256" key="6">
    <source>
        <dbReference type="ARBA" id="ARBA00022490"/>
    </source>
</evidence>